<dbReference type="HOGENOM" id="CLU_3039714_0_0_9"/>
<proteinExistence type="predicted"/>
<name>F8IKN9_ALIAT</name>
<dbReference type="AlphaFoldDB" id="F8IKN9"/>
<accession>F8IKN9</accession>
<dbReference type="Proteomes" id="UP000000292">
    <property type="component" value="Chromosome"/>
</dbReference>
<dbReference type="EMBL" id="CP002902">
    <property type="protein sequence ID" value="AEJ44804.1"/>
    <property type="molecule type" value="Genomic_DNA"/>
</dbReference>
<evidence type="ECO:0000313" key="2">
    <source>
        <dbReference type="Proteomes" id="UP000000292"/>
    </source>
</evidence>
<sequence>MGVAVIRSPVSNRAGEIGSLLSKAGGEIGSFFEYRAAPRGMAAPSFAAALRARA</sequence>
<dbReference type="STRING" id="1048834.TC41_2913"/>
<protein>
    <submittedName>
        <fullName evidence="1">Uncharacterized protein</fullName>
    </submittedName>
</protein>
<reference evidence="1 2" key="1">
    <citation type="journal article" date="2011" name="J. Bacteriol.">
        <title>Complete Genome Sequence of Alicyclobacillus acidocaldarius Strain Tc-4-1.</title>
        <authorList>
            <person name="Chen Y."/>
            <person name="He Y."/>
            <person name="Zhang B."/>
            <person name="Yang J."/>
            <person name="Li W."/>
            <person name="Dong Z."/>
            <person name="Hu S."/>
        </authorList>
    </citation>
    <scope>NUCLEOTIDE SEQUENCE [LARGE SCALE GENOMIC DNA]</scope>
    <source>
        <strain evidence="1 2">Tc-4-1</strain>
    </source>
</reference>
<evidence type="ECO:0000313" key="1">
    <source>
        <dbReference type="EMBL" id="AEJ44804.1"/>
    </source>
</evidence>
<organism evidence="1 2">
    <name type="scientific">Alicyclobacillus acidocaldarius (strain Tc-4-1)</name>
    <name type="common">Bacillus acidocaldarius</name>
    <dbReference type="NCBI Taxonomy" id="1048834"/>
    <lineage>
        <taxon>Bacteria</taxon>
        <taxon>Bacillati</taxon>
        <taxon>Bacillota</taxon>
        <taxon>Bacilli</taxon>
        <taxon>Bacillales</taxon>
        <taxon>Alicyclobacillaceae</taxon>
        <taxon>Alicyclobacillus</taxon>
    </lineage>
</organism>
<dbReference type="KEGG" id="aad:TC41_2913"/>
<gene>
    <name evidence="1" type="ordered locus">TC41_2913</name>
</gene>
<reference evidence="2" key="2">
    <citation type="submission" date="2011-06" db="EMBL/GenBank/DDBJ databases">
        <title>The complete genome sequence of Alicyclobacillus acidocaldarius sp. Tc-4-1.</title>
        <authorList>
            <person name="Chen Y."/>
            <person name="He Y."/>
            <person name="Dong Z."/>
            <person name="Hu S."/>
        </authorList>
    </citation>
    <scope>NUCLEOTIDE SEQUENCE [LARGE SCALE GENOMIC DNA]</scope>
    <source>
        <strain evidence="2">Tc-4-1</strain>
    </source>
</reference>